<organism evidence="1 2">
    <name type="scientific">Paracoccidioides lutzii (strain ATCC MYA-826 / Pb01)</name>
    <name type="common">Paracoccidioides brasiliensis</name>
    <dbReference type="NCBI Taxonomy" id="502779"/>
    <lineage>
        <taxon>Eukaryota</taxon>
        <taxon>Fungi</taxon>
        <taxon>Dikarya</taxon>
        <taxon>Ascomycota</taxon>
        <taxon>Pezizomycotina</taxon>
        <taxon>Eurotiomycetes</taxon>
        <taxon>Eurotiomycetidae</taxon>
        <taxon>Onygenales</taxon>
        <taxon>Ajellomycetaceae</taxon>
        <taxon>Paracoccidioides</taxon>
    </lineage>
</organism>
<dbReference type="Proteomes" id="UP000002059">
    <property type="component" value="Partially assembled WGS sequence"/>
</dbReference>
<name>A0A0A2V3M9_PARBA</name>
<keyword evidence="2" id="KW-1185">Reference proteome</keyword>
<dbReference type="KEGG" id="pbl:PAAG_11032"/>
<dbReference type="EMBL" id="KN293992">
    <property type="protein sequence ID" value="KGQ02083.1"/>
    <property type="molecule type" value="Genomic_DNA"/>
</dbReference>
<sequence>MIQHLIQQMKVCAARGILIMTDNDAKMAIEELEAIVVRIGVIIAAVISSVVQRSSGAGSQASLISDRTAASVAVWNKYLNLSTAREIWPSGPSRHVDEASQGRMFETSPEPVVEADSCHGQLLLDRNCSGRSSVTNDHRIRMDAYTYCHMTTLNRCPRHCE</sequence>
<gene>
    <name evidence="1" type="ORF">PAAG_11032</name>
</gene>
<dbReference type="RefSeq" id="XP_015703548.1">
    <property type="nucleotide sequence ID" value="XM_015846744.1"/>
</dbReference>
<dbReference type="HOGENOM" id="CLU_1644229_0_0_1"/>
<protein>
    <submittedName>
        <fullName evidence="1">Uncharacterized protein</fullName>
    </submittedName>
</protein>
<dbReference type="GeneID" id="26970176"/>
<proteinExistence type="predicted"/>
<accession>A0A0A2V3M9</accession>
<dbReference type="VEuPathDB" id="FungiDB:PAAG_11032"/>
<evidence type="ECO:0000313" key="1">
    <source>
        <dbReference type="EMBL" id="KGQ02083.1"/>
    </source>
</evidence>
<evidence type="ECO:0000313" key="2">
    <source>
        <dbReference type="Proteomes" id="UP000002059"/>
    </source>
</evidence>
<dbReference type="AlphaFoldDB" id="A0A0A2V3M9"/>
<dbReference type="OrthoDB" id="10482435at2759"/>
<reference evidence="1 2" key="1">
    <citation type="journal article" date="2011" name="PLoS Genet.">
        <title>Comparative genomic analysis of human fungal pathogens causing paracoccidioidomycosis.</title>
        <authorList>
            <person name="Desjardins C.A."/>
            <person name="Champion M.D."/>
            <person name="Holder J.W."/>
            <person name="Muszewska A."/>
            <person name="Goldberg J."/>
            <person name="Bailao A.M."/>
            <person name="Brigido M.M."/>
            <person name="Ferreira M.E."/>
            <person name="Garcia A.M."/>
            <person name="Grynberg M."/>
            <person name="Gujja S."/>
            <person name="Heiman D.I."/>
            <person name="Henn M.R."/>
            <person name="Kodira C.D."/>
            <person name="Leon-Narvaez H."/>
            <person name="Longo L.V."/>
            <person name="Ma L.J."/>
            <person name="Malavazi I."/>
            <person name="Matsuo A.L."/>
            <person name="Morais F.V."/>
            <person name="Pereira M."/>
            <person name="Rodriguez-Brito S."/>
            <person name="Sakthikumar S."/>
            <person name="Salem-Izacc S.M."/>
            <person name="Sykes S.M."/>
            <person name="Teixeira M.M."/>
            <person name="Vallejo M.C."/>
            <person name="Walter M.E."/>
            <person name="Yandava C."/>
            <person name="Young S."/>
            <person name="Zeng Q."/>
            <person name="Zucker J."/>
            <person name="Felipe M.S."/>
            <person name="Goldman G.H."/>
            <person name="Haas B.J."/>
            <person name="McEwen J.G."/>
            <person name="Nino-Vega G."/>
            <person name="Puccia R."/>
            <person name="San-Blas G."/>
            <person name="Soares C.M."/>
            <person name="Birren B.W."/>
            <person name="Cuomo C.A."/>
        </authorList>
    </citation>
    <scope>NUCLEOTIDE SEQUENCE [LARGE SCALE GENOMIC DNA]</scope>
    <source>
        <strain evidence="2">ATCC MYA-826 / Pb01</strain>
    </source>
</reference>